<dbReference type="SUPFAM" id="SSF143422">
    <property type="entry name" value="Transposase IS200-like"/>
    <property type="match status" value="1"/>
</dbReference>
<dbReference type="GO" id="GO:0006313">
    <property type="term" value="P:DNA transposition"/>
    <property type="evidence" value="ECO:0007669"/>
    <property type="project" value="InterPro"/>
</dbReference>
<dbReference type="Proteomes" id="UP000823772">
    <property type="component" value="Unassembled WGS sequence"/>
</dbReference>
<organism evidence="1 2">
    <name type="scientific">Candidatus Merdivivens faecigallinarum</name>
    <dbReference type="NCBI Taxonomy" id="2840871"/>
    <lineage>
        <taxon>Bacteria</taxon>
        <taxon>Pseudomonadati</taxon>
        <taxon>Bacteroidota</taxon>
        <taxon>Bacteroidia</taxon>
        <taxon>Bacteroidales</taxon>
        <taxon>Muribaculaceae</taxon>
        <taxon>Muribaculaceae incertae sedis</taxon>
        <taxon>Candidatus Merdivivens</taxon>
    </lineage>
</organism>
<dbReference type="GO" id="GO:0004803">
    <property type="term" value="F:transposase activity"/>
    <property type="evidence" value="ECO:0007669"/>
    <property type="project" value="InterPro"/>
</dbReference>
<dbReference type="GO" id="GO:0003677">
    <property type="term" value="F:DNA binding"/>
    <property type="evidence" value="ECO:0007669"/>
    <property type="project" value="InterPro"/>
</dbReference>
<gene>
    <name evidence="1" type="ORF">IAC87_03670</name>
</gene>
<protein>
    <recommendedName>
        <fullName evidence="3">Transposase IS200-like domain-containing protein</fullName>
    </recommendedName>
</protein>
<dbReference type="Gene3D" id="3.30.70.1290">
    <property type="entry name" value="Transposase IS200-like"/>
    <property type="match status" value="1"/>
</dbReference>
<dbReference type="EMBL" id="JADILY010000080">
    <property type="protein sequence ID" value="MBO8481627.1"/>
    <property type="molecule type" value="Genomic_DNA"/>
</dbReference>
<dbReference type="AlphaFoldDB" id="A0A9D9IYP3"/>
<sequence>MGYYHFFTDGRYQSLIFRDAEDFMRGMNAIAFSAQACRSVSIMAFCLMDNHVHFVLKGILGDVEDFAICFKKLVSIHLANKYKKAKPLHYAKSGFKEIGDYYHLKVTIAYCLRNPFMAGIVPHPMKYPWSSSGCYFSSLPCDLRNVGELGTRQYRELFKTRQKLPPGYLFDKDGIIIPANYISKIDVERLYCNEGSYYHYLMRRVENVVEGGETLVPKPVLPDHIIAEGLSAILAKEGVKDFMELPASRRENVINELKYRYNISNVKQLLRVVGTTEHTHRPQKCL</sequence>
<reference evidence="1" key="1">
    <citation type="submission" date="2020-10" db="EMBL/GenBank/DDBJ databases">
        <authorList>
            <person name="Gilroy R."/>
        </authorList>
    </citation>
    <scope>NUCLEOTIDE SEQUENCE</scope>
    <source>
        <strain evidence="1">B3-2255</strain>
    </source>
</reference>
<evidence type="ECO:0000313" key="2">
    <source>
        <dbReference type="Proteomes" id="UP000823772"/>
    </source>
</evidence>
<evidence type="ECO:0008006" key="3">
    <source>
        <dbReference type="Google" id="ProtNLM"/>
    </source>
</evidence>
<accession>A0A9D9IYP3</accession>
<name>A0A9D9IYP3_9BACT</name>
<comment type="caution">
    <text evidence="1">The sequence shown here is derived from an EMBL/GenBank/DDBJ whole genome shotgun (WGS) entry which is preliminary data.</text>
</comment>
<evidence type="ECO:0000313" key="1">
    <source>
        <dbReference type="EMBL" id="MBO8481627.1"/>
    </source>
</evidence>
<dbReference type="InterPro" id="IPR036515">
    <property type="entry name" value="Transposase_17_sf"/>
</dbReference>
<reference evidence="1" key="2">
    <citation type="journal article" date="2021" name="PeerJ">
        <title>Extensive microbial diversity within the chicken gut microbiome revealed by metagenomics and culture.</title>
        <authorList>
            <person name="Gilroy R."/>
            <person name="Ravi A."/>
            <person name="Getino M."/>
            <person name="Pursley I."/>
            <person name="Horton D.L."/>
            <person name="Alikhan N.F."/>
            <person name="Baker D."/>
            <person name="Gharbi K."/>
            <person name="Hall N."/>
            <person name="Watson M."/>
            <person name="Adriaenssens E.M."/>
            <person name="Foster-Nyarko E."/>
            <person name="Jarju S."/>
            <person name="Secka A."/>
            <person name="Antonio M."/>
            <person name="Oren A."/>
            <person name="Chaudhuri R.R."/>
            <person name="La Ragione R."/>
            <person name="Hildebrand F."/>
            <person name="Pallen M.J."/>
        </authorList>
    </citation>
    <scope>NUCLEOTIDE SEQUENCE</scope>
    <source>
        <strain evidence="1">B3-2255</strain>
    </source>
</reference>
<proteinExistence type="predicted"/>